<protein>
    <submittedName>
        <fullName evidence="2">Uncharacterized protein</fullName>
    </submittedName>
</protein>
<reference evidence="2" key="1">
    <citation type="submission" date="2023-03" db="EMBL/GenBank/DDBJ databases">
        <title>Massive genome expansion in bonnet fungi (Mycena s.s.) driven by repeated elements and novel gene families across ecological guilds.</title>
        <authorList>
            <consortium name="Lawrence Berkeley National Laboratory"/>
            <person name="Harder C.B."/>
            <person name="Miyauchi S."/>
            <person name="Viragh M."/>
            <person name="Kuo A."/>
            <person name="Thoen E."/>
            <person name="Andreopoulos B."/>
            <person name="Lu D."/>
            <person name="Skrede I."/>
            <person name="Drula E."/>
            <person name="Henrissat B."/>
            <person name="Morin E."/>
            <person name="Kohler A."/>
            <person name="Barry K."/>
            <person name="LaButti K."/>
            <person name="Morin E."/>
            <person name="Salamov A."/>
            <person name="Lipzen A."/>
            <person name="Mereny Z."/>
            <person name="Hegedus B."/>
            <person name="Baldrian P."/>
            <person name="Stursova M."/>
            <person name="Weitz H."/>
            <person name="Taylor A."/>
            <person name="Grigoriev I.V."/>
            <person name="Nagy L.G."/>
            <person name="Martin F."/>
            <person name="Kauserud H."/>
        </authorList>
    </citation>
    <scope>NUCLEOTIDE SEQUENCE</scope>
    <source>
        <strain evidence="2">9144</strain>
    </source>
</reference>
<organism evidence="2 3">
    <name type="scientific">Mycena pura</name>
    <dbReference type="NCBI Taxonomy" id="153505"/>
    <lineage>
        <taxon>Eukaryota</taxon>
        <taxon>Fungi</taxon>
        <taxon>Dikarya</taxon>
        <taxon>Basidiomycota</taxon>
        <taxon>Agaricomycotina</taxon>
        <taxon>Agaricomycetes</taxon>
        <taxon>Agaricomycetidae</taxon>
        <taxon>Agaricales</taxon>
        <taxon>Marasmiineae</taxon>
        <taxon>Mycenaceae</taxon>
        <taxon>Mycena</taxon>
    </lineage>
</organism>
<dbReference type="EMBL" id="JARJCW010000066">
    <property type="protein sequence ID" value="KAJ7199847.1"/>
    <property type="molecule type" value="Genomic_DNA"/>
</dbReference>
<gene>
    <name evidence="2" type="ORF">GGX14DRAFT_661274</name>
</gene>
<dbReference type="Proteomes" id="UP001219525">
    <property type="component" value="Unassembled WGS sequence"/>
</dbReference>
<accession>A0AAD6V4S2</accession>
<keyword evidence="3" id="KW-1185">Reference proteome</keyword>
<evidence type="ECO:0000313" key="3">
    <source>
        <dbReference type="Proteomes" id="UP001219525"/>
    </source>
</evidence>
<comment type="caution">
    <text evidence="2">The sequence shown here is derived from an EMBL/GenBank/DDBJ whole genome shotgun (WGS) entry which is preliminary data.</text>
</comment>
<proteinExistence type="predicted"/>
<sequence length="206" mass="22488">MSVAARELVQTLKQQVSEAETALAFSYNFKVVTTAKRRRRPTRQAVRACSTNQAADPCVSGDIDPSGGHRCCPAYLSCPDTRAFASSLTRSRISQASPVESVVVPLRARPLRASSRISKSTPGASAVASADATPSARPTRGKRQRGADVPSEAAPPKKQKKVLHLRWGVAMQDGRNLSAREFAREYPEEFHELYEDYEPLLSSESD</sequence>
<dbReference type="AlphaFoldDB" id="A0AAD6V4S2"/>
<name>A0AAD6V4S2_9AGAR</name>
<evidence type="ECO:0000313" key="2">
    <source>
        <dbReference type="EMBL" id="KAJ7199847.1"/>
    </source>
</evidence>
<feature type="region of interest" description="Disordered" evidence="1">
    <location>
        <begin position="114"/>
        <end position="165"/>
    </location>
</feature>
<evidence type="ECO:0000256" key="1">
    <source>
        <dbReference type="SAM" id="MobiDB-lite"/>
    </source>
</evidence>